<comment type="subcellular location">
    <subcellularLocation>
        <location evidence="9">Cell membrane</location>
        <topology evidence="9">Single-pass membrane protein</topology>
    </subcellularLocation>
    <subcellularLocation>
        <location evidence="1">Membrane</location>
    </subcellularLocation>
</comment>
<keyword evidence="4 9" id="KW-0812">Transmembrane</keyword>
<evidence type="ECO:0000256" key="6">
    <source>
        <dbReference type="ARBA" id="ARBA00022989"/>
    </source>
</evidence>
<evidence type="ECO:0000256" key="1">
    <source>
        <dbReference type="ARBA" id="ARBA00004370"/>
    </source>
</evidence>
<feature type="transmembrane region" description="Helical" evidence="9">
    <location>
        <begin position="32"/>
        <end position="58"/>
    </location>
</feature>
<dbReference type="RefSeq" id="WP_154424362.1">
    <property type="nucleotide sequence ID" value="NZ_JAQYGB010000055.1"/>
</dbReference>
<dbReference type="GO" id="GO:0043952">
    <property type="term" value="P:protein transport by the Sec complex"/>
    <property type="evidence" value="ECO:0007669"/>
    <property type="project" value="UniProtKB-UniRule"/>
</dbReference>
<keyword evidence="2 9" id="KW-0813">Transport</keyword>
<evidence type="ECO:0000256" key="4">
    <source>
        <dbReference type="ARBA" id="ARBA00022692"/>
    </source>
</evidence>
<dbReference type="EMBL" id="VUNN01000002">
    <property type="protein sequence ID" value="MSU05462.1"/>
    <property type="molecule type" value="Genomic_DNA"/>
</dbReference>
<comment type="function">
    <text evidence="9">Essential subunit of the Sec protein translocation channel SecYEG. Clamps together the 2 halves of SecY. May contact the channel plug during translocation.</text>
</comment>
<comment type="caution">
    <text evidence="10">The sequence shown here is derived from an EMBL/GenBank/DDBJ whole genome shotgun (WGS) entry which is preliminary data.</text>
</comment>
<evidence type="ECO:0000313" key="10">
    <source>
        <dbReference type="EMBL" id="MSU05462.1"/>
    </source>
</evidence>
<comment type="similarity">
    <text evidence="9">Belongs to the SecE/SEC61-gamma family.</text>
</comment>
<organism evidence="10 11">
    <name type="scientific">Bullifex porci</name>
    <dbReference type="NCBI Taxonomy" id="2606638"/>
    <lineage>
        <taxon>Bacteria</taxon>
        <taxon>Pseudomonadati</taxon>
        <taxon>Spirochaetota</taxon>
        <taxon>Spirochaetia</taxon>
        <taxon>Spirochaetales</taxon>
        <taxon>Spirochaetaceae</taxon>
        <taxon>Bullifex</taxon>
    </lineage>
</organism>
<keyword evidence="8 9" id="KW-0472">Membrane</keyword>
<evidence type="ECO:0000256" key="7">
    <source>
        <dbReference type="ARBA" id="ARBA00023010"/>
    </source>
</evidence>
<reference evidence="10 11" key="1">
    <citation type="submission" date="2019-08" db="EMBL/GenBank/DDBJ databases">
        <title>In-depth cultivation of the pig gut microbiome towards novel bacterial diversity and tailored functional studies.</title>
        <authorList>
            <person name="Wylensek D."/>
            <person name="Hitch T.C.A."/>
            <person name="Clavel T."/>
        </authorList>
    </citation>
    <scope>NUCLEOTIDE SEQUENCE [LARGE SCALE GENOMIC DNA]</scope>
    <source>
        <strain evidence="10 11">NM-380-WT-3C1</strain>
    </source>
</reference>
<evidence type="ECO:0000256" key="8">
    <source>
        <dbReference type="ARBA" id="ARBA00023136"/>
    </source>
</evidence>
<dbReference type="GO" id="GO:0006605">
    <property type="term" value="P:protein targeting"/>
    <property type="evidence" value="ECO:0007669"/>
    <property type="project" value="UniProtKB-UniRule"/>
</dbReference>
<dbReference type="GO" id="GO:0009306">
    <property type="term" value="P:protein secretion"/>
    <property type="evidence" value="ECO:0007669"/>
    <property type="project" value="UniProtKB-UniRule"/>
</dbReference>
<evidence type="ECO:0000256" key="2">
    <source>
        <dbReference type="ARBA" id="ARBA00022448"/>
    </source>
</evidence>
<dbReference type="Proteomes" id="UP000460549">
    <property type="component" value="Unassembled WGS sequence"/>
</dbReference>
<keyword evidence="11" id="KW-1185">Reference proteome</keyword>
<dbReference type="Gene3D" id="1.20.5.1030">
    <property type="entry name" value="Preprotein translocase secy subunit"/>
    <property type="match status" value="1"/>
</dbReference>
<keyword evidence="6 9" id="KW-1133">Transmembrane helix</keyword>
<dbReference type="HAMAP" id="MF_00422">
    <property type="entry name" value="SecE"/>
    <property type="match status" value="1"/>
</dbReference>
<proteinExistence type="inferred from homology"/>
<evidence type="ECO:0000313" key="11">
    <source>
        <dbReference type="Proteomes" id="UP000460549"/>
    </source>
</evidence>
<evidence type="ECO:0000256" key="5">
    <source>
        <dbReference type="ARBA" id="ARBA00022927"/>
    </source>
</evidence>
<keyword evidence="3 9" id="KW-1003">Cell membrane</keyword>
<accession>A0A7X2PB14</accession>
<dbReference type="PANTHER" id="PTHR33910:SF1">
    <property type="entry name" value="PROTEIN TRANSLOCASE SUBUNIT SECE"/>
    <property type="match status" value="1"/>
</dbReference>
<dbReference type="InterPro" id="IPR001901">
    <property type="entry name" value="Translocase_SecE/Sec61-g"/>
</dbReference>
<dbReference type="AlphaFoldDB" id="A0A7X2PB14"/>
<dbReference type="Pfam" id="PF00584">
    <property type="entry name" value="SecE"/>
    <property type="match status" value="1"/>
</dbReference>
<protein>
    <recommendedName>
        <fullName evidence="9">Protein translocase subunit SecE</fullName>
    </recommendedName>
</protein>
<dbReference type="GO" id="GO:0065002">
    <property type="term" value="P:intracellular protein transmembrane transport"/>
    <property type="evidence" value="ECO:0007669"/>
    <property type="project" value="UniProtKB-UniRule"/>
</dbReference>
<dbReference type="NCBIfam" id="TIGR00964">
    <property type="entry name" value="secE_bact"/>
    <property type="match status" value="1"/>
</dbReference>
<dbReference type="GO" id="GO:0005886">
    <property type="term" value="C:plasma membrane"/>
    <property type="evidence" value="ECO:0007669"/>
    <property type="project" value="UniProtKB-SubCell"/>
</dbReference>
<name>A0A7X2PB14_9SPIO</name>
<keyword evidence="5 9" id="KW-0653">Protein transport</keyword>
<dbReference type="InterPro" id="IPR005807">
    <property type="entry name" value="SecE_bac"/>
</dbReference>
<gene>
    <name evidence="9 10" type="primary">secE</name>
    <name evidence="10" type="ORF">FYJ80_01520</name>
</gene>
<dbReference type="GO" id="GO:0008320">
    <property type="term" value="F:protein transmembrane transporter activity"/>
    <property type="evidence" value="ECO:0007669"/>
    <property type="project" value="UniProtKB-UniRule"/>
</dbReference>
<dbReference type="InterPro" id="IPR038379">
    <property type="entry name" value="SecE_sf"/>
</dbReference>
<evidence type="ECO:0000256" key="9">
    <source>
        <dbReference type="HAMAP-Rule" id="MF_00422"/>
    </source>
</evidence>
<evidence type="ECO:0000256" key="3">
    <source>
        <dbReference type="ARBA" id="ARBA00022475"/>
    </source>
</evidence>
<dbReference type="PANTHER" id="PTHR33910">
    <property type="entry name" value="PROTEIN TRANSLOCASE SUBUNIT SECE"/>
    <property type="match status" value="1"/>
</dbReference>
<comment type="subunit">
    <text evidence="9">Component of the Sec protein translocase complex. Heterotrimer consisting of SecY, SecE and SecG subunits. The heterotrimers can form oligomers, although 1 heterotrimer is thought to be able to translocate proteins. Interacts with the ribosome. Interacts with SecDF, and other proteins may be involved. Interacts with SecA.</text>
</comment>
<keyword evidence="7 9" id="KW-0811">Translocation</keyword>
<sequence length="59" mass="6973">MKKIVKYFKECYLEMKKVSWPNRQMVFQSTKIVIISTVVFALILGLVDFLLLKGIFLIF</sequence>